<feature type="transmembrane region" description="Helical" evidence="1">
    <location>
        <begin position="193"/>
        <end position="213"/>
    </location>
</feature>
<evidence type="ECO:0008006" key="4">
    <source>
        <dbReference type="Google" id="ProtNLM"/>
    </source>
</evidence>
<gene>
    <name evidence="2" type="ORF">Q760_08685</name>
</gene>
<accession>A0A0A0B8L0</accession>
<comment type="caution">
    <text evidence="2">The sequence shown here is derived from an EMBL/GenBank/DDBJ whole genome shotgun (WGS) entry which is preliminary data.</text>
</comment>
<proteinExistence type="predicted"/>
<keyword evidence="1" id="KW-0812">Transmembrane</keyword>
<feature type="transmembrane region" description="Helical" evidence="1">
    <location>
        <begin position="133"/>
        <end position="155"/>
    </location>
</feature>
<dbReference type="Proteomes" id="UP000029833">
    <property type="component" value="Unassembled WGS sequence"/>
</dbReference>
<dbReference type="InterPro" id="IPR025495">
    <property type="entry name" value="DUF4386"/>
</dbReference>
<feature type="transmembrane region" description="Helical" evidence="1">
    <location>
        <begin position="85"/>
        <end position="108"/>
    </location>
</feature>
<sequence length="241" mass="24905">MPTSRRTAVTAGVLYLVTHVTSITAVLLYRDIGEPERFLAGEGADGPVLLGSLLEVVLALAVIGTAVTLFPVVKRQHEGAALGYAALRTLEAAVITVGVVPLLALVTVRQQLAGAPGPETVALAEGLVALHDWTFLVGPGFVCGTNTVVLAALLLRSGLVPRPIAVLGLVGGPLVFATNAGVMFGLYDQVSVITGLGAVPIFSWEICLAVYLITRGFRRSPVLDGDAPTSGRAPEPQPVTV</sequence>
<dbReference type="AlphaFoldDB" id="A0A0A0B8L0"/>
<evidence type="ECO:0000313" key="3">
    <source>
        <dbReference type="Proteomes" id="UP000029833"/>
    </source>
</evidence>
<evidence type="ECO:0000256" key="1">
    <source>
        <dbReference type="SAM" id="Phobius"/>
    </source>
</evidence>
<evidence type="ECO:0000313" key="2">
    <source>
        <dbReference type="EMBL" id="KGM03220.1"/>
    </source>
</evidence>
<organism evidence="2 3">
    <name type="scientific">Cellulomonas cellasea DSM 20118</name>
    <dbReference type="NCBI Taxonomy" id="1408250"/>
    <lineage>
        <taxon>Bacteria</taxon>
        <taxon>Bacillati</taxon>
        <taxon>Actinomycetota</taxon>
        <taxon>Actinomycetes</taxon>
        <taxon>Micrococcales</taxon>
        <taxon>Cellulomonadaceae</taxon>
        <taxon>Cellulomonas</taxon>
    </lineage>
</organism>
<reference evidence="2 3" key="1">
    <citation type="submission" date="2013-10" db="EMBL/GenBank/DDBJ databases">
        <authorList>
            <person name="Wang G."/>
            <person name="Zhuang W."/>
        </authorList>
    </citation>
    <scope>NUCLEOTIDE SEQUENCE [LARGE SCALE GENOMIC DNA]</scope>
    <source>
        <strain evidence="2 3">DSM 20118</strain>
    </source>
</reference>
<feature type="transmembrane region" description="Helical" evidence="1">
    <location>
        <begin position="7"/>
        <end position="29"/>
    </location>
</feature>
<protein>
    <recommendedName>
        <fullName evidence="4">DUF4386 domain-containing protein</fullName>
    </recommendedName>
</protein>
<dbReference type="OrthoDB" id="1176146at2"/>
<dbReference type="STRING" id="1408250.Q760_08685"/>
<feature type="transmembrane region" description="Helical" evidence="1">
    <location>
        <begin position="49"/>
        <end position="73"/>
    </location>
</feature>
<dbReference type="EMBL" id="AXNT01000021">
    <property type="protein sequence ID" value="KGM03220.1"/>
    <property type="molecule type" value="Genomic_DNA"/>
</dbReference>
<keyword evidence="1" id="KW-1133">Transmembrane helix</keyword>
<feature type="transmembrane region" description="Helical" evidence="1">
    <location>
        <begin position="164"/>
        <end position="187"/>
    </location>
</feature>
<keyword evidence="1" id="KW-0472">Membrane</keyword>
<keyword evidence="3" id="KW-1185">Reference proteome</keyword>
<dbReference type="Pfam" id="PF14329">
    <property type="entry name" value="DUF4386"/>
    <property type="match status" value="1"/>
</dbReference>
<name>A0A0A0B8L0_9CELL</name>